<dbReference type="Gene3D" id="3.40.640.10">
    <property type="entry name" value="Type I PLP-dependent aspartate aminotransferase-like (Major domain)"/>
    <property type="match status" value="1"/>
</dbReference>
<dbReference type="GO" id="GO:0048472">
    <property type="term" value="F:threonine-phosphate decarboxylase activity"/>
    <property type="evidence" value="ECO:0007669"/>
    <property type="project" value="UniProtKB-EC"/>
</dbReference>
<comment type="pathway">
    <text evidence="3">Cofactor biosynthesis; adenosylcobalamin biosynthesis.</text>
</comment>
<organism evidence="11">
    <name type="scientific">Leucothrix mucor</name>
    <dbReference type="NCBI Taxonomy" id="45248"/>
    <lineage>
        <taxon>Bacteria</taxon>
        <taxon>Pseudomonadati</taxon>
        <taxon>Pseudomonadota</taxon>
        <taxon>Gammaproteobacteria</taxon>
        <taxon>Thiotrichales</taxon>
        <taxon>Thiotrichaceae</taxon>
        <taxon>Leucothrix</taxon>
    </lineage>
</organism>
<keyword evidence="5" id="KW-0169">Cobalamin biosynthesis</keyword>
<reference evidence="11" key="1">
    <citation type="journal article" date="2020" name="mSystems">
        <title>Genome- and Community-Level Interaction Insights into Carbon Utilization and Element Cycling Functions of Hydrothermarchaeota in Hydrothermal Sediment.</title>
        <authorList>
            <person name="Zhou Z."/>
            <person name="Liu Y."/>
            <person name="Xu W."/>
            <person name="Pan J."/>
            <person name="Luo Z.H."/>
            <person name="Li M."/>
        </authorList>
    </citation>
    <scope>NUCLEOTIDE SEQUENCE [LARGE SCALE GENOMIC DNA]</scope>
    <source>
        <strain evidence="11">HyVt-493</strain>
    </source>
</reference>
<dbReference type="SUPFAM" id="SSF53383">
    <property type="entry name" value="PLP-dependent transferases"/>
    <property type="match status" value="1"/>
</dbReference>
<comment type="cofactor">
    <cofactor evidence="1">
        <name>pyridoxal 5'-phosphate</name>
        <dbReference type="ChEBI" id="CHEBI:597326"/>
    </cofactor>
</comment>
<dbReference type="InterPro" id="IPR015424">
    <property type="entry name" value="PyrdxlP-dep_Trfase"/>
</dbReference>
<keyword evidence="6" id="KW-0663">Pyridoxal phosphate</keyword>
<dbReference type="NCBIfam" id="TIGR01140">
    <property type="entry name" value="L_thr_O3P_dcar"/>
    <property type="match status" value="1"/>
</dbReference>
<dbReference type="InterPro" id="IPR004839">
    <property type="entry name" value="Aminotransferase_I/II_large"/>
</dbReference>
<evidence type="ECO:0000256" key="1">
    <source>
        <dbReference type="ARBA" id="ARBA00001933"/>
    </source>
</evidence>
<comment type="catalytic activity">
    <reaction evidence="9">
        <text>O-phospho-L-threonine + H(+) = (R)-1-aminopropan-2-yl phosphate + CO2</text>
        <dbReference type="Rhea" id="RHEA:11492"/>
        <dbReference type="ChEBI" id="CHEBI:15378"/>
        <dbReference type="ChEBI" id="CHEBI:16526"/>
        <dbReference type="ChEBI" id="CHEBI:58563"/>
        <dbReference type="ChEBI" id="CHEBI:58675"/>
        <dbReference type="EC" id="4.1.1.81"/>
    </reaction>
</comment>
<dbReference type="UniPathway" id="UPA00148"/>
<evidence type="ECO:0000259" key="10">
    <source>
        <dbReference type="Pfam" id="PF00155"/>
    </source>
</evidence>
<dbReference type="InterPro" id="IPR015421">
    <property type="entry name" value="PyrdxlP-dep_Trfase_major"/>
</dbReference>
<evidence type="ECO:0000256" key="2">
    <source>
        <dbReference type="ARBA" id="ARBA00003444"/>
    </source>
</evidence>
<dbReference type="AlphaFoldDB" id="A0A7V2T1K6"/>
<dbReference type="CDD" id="cd00609">
    <property type="entry name" value="AAT_like"/>
    <property type="match status" value="1"/>
</dbReference>
<dbReference type="Proteomes" id="UP000885750">
    <property type="component" value="Unassembled WGS sequence"/>
</dbReference>
<dbReference type="PANTHER" id="PTHR42885">
    <property type="entry name" value="HISTIDINOL-PHOSPHATE AMINOTRANSFERASE-RELATED"/>
    <property type="match status" value="1"/>
</dbReference>
<dbReference type="InterPro" id="IPR004838">
    <property type="entry name" value="NHTrfase_class1_PyrdxlP-BS"/>
</dbReference>
<dbReference type="EC" id="4.1.1.81" evidence="4"/>
<proteinExistence type="predicted"/>
<evidence type="ECO:0000256" key="6">
    <source>
        <dbReference type="ARBA" id="ARBA00022898"/>
    </source>
</evidence>
<dbReference type="GO" id="GO:0009236">
    <property type="term" value="P:cobalamin biosynthetic process"/>
    <property type="evidence" value="ECO:0007669"/>
    <property type="project" value="UniProtKB-UniPathway"/>
</dbReference>
<comment type="function">
    <text evidence="2">Decarboxylates L-threonine-O-3-phosphate to yield (R)-1-amino-2-propanol O-2-phosphate, the precursor for the linkage between the nucleotide loop and the corrin ring in cobalamin.</text>
</comment>
<dbReference type="PROSITE" id="PS00105">
    <property type="entry name" value="AA_TRANSFER_CLASS_1"/>
    <property type="match status" value="1"/>
</dbReference>
<keyword evidence="7 11" id="KW-0456">Lyase</keyword>
<accession>A0A7V2T1K6</accession>
<name>A0A7V2T1K6_LEUMU</name>
<evidence type="ECO:0000313" key="11">
    <source>
        <dbReference type="EMBL" id="HFC91734.1"/>
    </source>
</evidence>
<evidence type="ECO:0000256" key="9">
    <source>
        <dbReference type="ARBA" id="ARBA00048531"/>
    </source>
</evidence>
<dbReference type="PANTHER" id="PTHR42885:SF1">
    <property type="entry name" value="THREONINE-PHOSPHATE DECARBOXYLASE"/>
    <property type="match status" value="1"/>
</dbReference>
<dbReference type="Pfam" id="PF00155">
    <property type="entry name" value="Aminotran_1_2"/>
    <property type="match status" value="1"/>
</dbReference>
<evidence type="ECO:0000256" key="4">
    <source>
        <dbReference type="ARBA" id="ARBA00012285"/>
    </source>
</evidence>
<dbReference type="GO" id="GO:0030170">
    <property type="term" value="F:pyridoxal phosphate binding"/>
    <property type="evidence" value="ECO:0007669"/>
    <property type="project" value="InterPro"/>
</dbReference>
<evidence type="ECO:0000256" key="8">
    <source>
        <dbReference type="ARBA" id="ARBA00029996"/>
    </source>
</evidence>
<evidence type="ECO:0000256" key="5">
    <source>
        <dbReference type="ARBA" id="ARBA00022573"/>
    </source>
</evidence>
<evidence type="ECO:0000256" key="7">
    <source>
        <dbReference type="ARBA" id="ARBA00023239"/>
    </source>
</evidence>
<comment type="caution">
    <text evidence="11">The sequence shown here is derived from an EMBL/GenBank/DDBJ whole genome shotgun (WGS) entry which is preliminary data.</text>
</comment>
<protein>
    <recommendedName>
        <fullName evidence="4">threonine-phosphate decarboxylase</fullName>
        <ecNumber evidence="4">4.1.1.81</ecNumber>
    </recommendedName>
    <alternativeName>
        <fullName evidence="8">L-threonine-O-3-phosphate decarboxylase</fullName>
    </alternativeName>
</protein>
<dbReference type="EMBL" id="DRMS01000117">
    <property type="protein sequence ID" value="HFC91734.1"/>
    <property type="molecule type" value="Genomic_DNA"/>
</dbReference>
<dbReference type="InterPro" id="IPR005860">
    <property type="entry name" value="CobD"/>
</dbReference>
<sequence length="336" mass="38364">MKSNQKITHGGNLHQASELYTIPLKNWIDLSTGINPRPWLPPDIPTSVWQRLPETDDDLLPVAQHYYGCDTILPIAGSQFAIQSLPYCRQRSRIGIVSPCYAEHVYWWEQAGHSVVTIRADEIDLFIRGLDVLLLSNPNNPDTTQYASDDLLRWHQQLIKDKGWLIVDEAFVDSTPEASLLSHFKRIPNGLIVLRSIGKFFGLAGIRLGFIAAEADLLEKIAQQQGPWAVSHPARWLGSQALADQQWHQQTCEFLINQSTILKNILSQYFSQIYKTNYFCYFQHPDAKLIKHKLAQQGIWIRHFEEPSSVRLGLPASHTEFHRLRETLSLCFASIS</sequence>
<dbReference type="Gene3D" id="3.90.1150.10">
    <property type="entry name" value="Aspartate Aminotransferase, domain 1"/>
    <property type="match status" value="1"/>
</dbReference>
<evidence type="ECO:0000256" key="3">
    <source>
        <dbReference type="ARBA" id="ARBA00004953"/>
    </source>
</evidence>
<gene>
    <name evidence="11" type="ORF">ENJ51_02860</name>
</gene>
<dbReference type="InterPro" id="IPR015422">
    <property type="entry name" value="PyrdxlP-dep_Trfase_small"/>
</dbReference>
<feature type="domain" description="Aminotransferase class I/classII large" evidence="10">
    <location>
        <begin position="70"/>
        <end position="320"/>
    </location>
</feature>